<evidence type="ECO:0000259" key="4">
    <source>
        <dbReference type="Pfam" id="PF00710"/>
    </source>
</evidence>
<gene>
    <name evidence="6" type="ORF">JI75_04970</name>
</gene>
<dbReference type="PANTHER" id="PTHR11707">
    <property type="entry name" value="L-ASPARAGINASE"/>
    <property type="match status" value="1"/>
</dbReference>
<dbReference type="PRINTS" id="PR00139">
    <property type="entry name" value="ASNGLNASE"/>
</dbReference>
<dbReference type="SFLD" id="SFLDS00057">
    <property type="entry name" value="Glutaminase/Asparaginase"/>
    <property type="match status" value="1"/>
</dbReference>
<evidence type="ECO:0000256" key="2">
    <source>
        <dbReference type="PIRSR" id="PIRSR001220-2"/>
    </source>
</evidence>
<dbReference type="InterPro" id="IPR006034">
    <property type="entry name" value="Asparaginase/glutaminase-like"/>
</dbReference>
<evidence type="ECO:0000313" key="6">
    <source>
        <dbReference type="EMBL" id="AJC12115.1"/>
    </source>
</evidence>
<dbReference type="Gene3D" id="3.40.50.1170">
    <property type="entry name" value="L-asparaginase, N-terminal domain"/>
    <property type="match status" value="1"/>
</dbReference>
<reference evidence="7" key="1">
    <citation type="submission" date="2014-08" db="EMBL/GenBank/DDBJ databases">
        <title>Coriobacteriaceae sp. complete genome.</title>
        <authorList>
            <person name="Looft T."/>
            <person name="Bayles D.O."/>
            <person name="Stanton T.B."/>
        </authorList>
    </citation>
    <scope>NUCLEOTIDE SEQUENCE [LARGE SCALE GENOMIC DNA]</scope>
    <source>
        <strain evidence="7">68-1-3</strain>
    </source>
</reference>
<feature type="active site" description="O-isoaspartyl threonine intermediate" evidence="1">
    <location>
        <position position="11"/>
    </location>
</feature>
<dbReference type="OrthoDB" id="9788068at2"/>
<dbReference type="STRING" id="1531429.JI75_04970"/>
<keyword evidence="7" id="KW-1185">Reference proteome</keyword>
<dbReference type="GO" id="GO:0004067">
    <property type="term" value="F:asparaginase activity"/>
    <property type="evidence" value="ECO:0007669"/>
    <property type="project" value="UniProtKB-UniRule"/>
</dbReference>
<dbReference type="InterPro" id="IPR036152">
    <property type="entry name" value="Asp/glu_Ase-like_sf"/>
</dbReference>
<dbReference type="PIRSF" id="PIRSF500176">
    <property type="entry name" value="L_ASNase"/>
    <property type="match status" value="1"/>
</dbReference>
<organism evidence="6 7">
    <name type="scientific">Berryella intestinalis</name>
    <dbReference type="NCBI Taxonomy" id="1531429"/>
    <lineage>
        <taxon>Bacteria</taxon>
        <taxon>Bacillati</taxon>
        <taxon>Actinomycetota</taxon>
        <taxon>Coriobacteriia</taxon>
        <taxon>Eggerthellales</taxon>
        <taxon>Eggerthellaceae</taxon>
        <taxon>Berryella</taxon>
    </lineage>
</organism>
<evidence type="ECO:0000256" key="1">
    <source>
        <dbReference type="PIRSR" id="PIRSR001220-1"/>
    </source>
</evidence>
<feature type="domain" description="Asparaginase/glutaminase C-terminal" evidence="5">
    <location>
        <begin position="206"/>
        <end position="321"/>
    </location>
</feature>
<protein>
    <submittedName>
        <fullName evidence="6">Asparaginase</fullName>
    </submittedName>
</protein>
<reference evidence="6 7" key="2">
    <citation type="journal article" date="2015" name="Genome Announc.">
        <title>Complete Genome Sequence of Coriobacteriaceae Strain 68-1-3, a Novel Mucus-Degrading Isolate from the Swine Intestinal Tract.</title>
        <authorList>
            <person name="Looft T."/>
            <person name="Bayles D.O."/>
            <person name="Alt D.P."/>
            <person name="Stanton T.B."/>
        </authorList>
    </citation>
    <scope>NUCLEOTIDE SEQUENCE [LARGE SCALE GENOMIC DNA]</scope>
    <source>
        <strain evidence="6 7">68-1-3</strain>
    </source>
</reference>
<dbReference type="PANTHER" id="PTHR11707:SF28">
    <property type="entry name" value="60 KDA LYSOPHOSPHOLIPASE"/>
    <property type="match status" value="1"/>
</dbReference>
<dbReference type="GO" id="GO:0005829">
    <property type="term" value="C:cytosol"/>
    <property type="evidence" value="ECO:0007669"/>
    <property type="project" value="TreeGrafter"/>
</dbReference>
<feature type="domain" description="L-asparaginase N-terminal" evidence="4">
    <location>
        <begin position="2"/>
        <end position="179"/>
    </location>
</feature>
<evidence type="ECO:0000256" key="3">
    <source>
        <dbReference type="PROSITE-ProRule" id="PRU10100"/>
    </source>
</evidence>
<evidence type="ECO:0000259" key="5">
    <source>
        <dbReference type="Pfam" id="PF17763"/>
    </source>
</evidence>
<dbReference type="InterPro" id="IPR037152">
    <property type="entry name" value="L-asparaginase_N_sf"/>
</dbReference>
<feature type="binding site" evidence="2">
    <location>
        <begin position="87"/>
        <end position="88"/>
    </location>
    <ligand>
        <name>substrate</name>
    </ligand>
</feature>
<proteinExistence type="predicted"/>
<feature type="active site" evidence="3">
    <location>
        <position position="87"/>
    </location>
</feature>
<dbReference type="Pfam" id="PF00710">
    <property type="entry name" value="Asparaginase"/>
    <property type="match status" value="1"/>
</dbReference>
<dbReference type="RefSeq" id="WP_039689188.1">
    <property type="nucleotide sequence ID" value="NZ_CP009302.1"/>
</dbReference>
<dbReference type="AlphaFoldDB" id="A0A0A8B408"/>
<sequence length="331" mass="34659">MRVHVTYAGGTIGMVESERGLVPGADMRTWLSEVAALAGLEGSSIGFSQIDPPIDSSNAGPDQWRALVDDLVRHRDEADGFVVLHGTDTMAYASSAASFALASFSKPVVFTGSQLPARCAGSDAYSNTVGALTAVFSGRATGVSLFFGRHLFRGCRVTKRSTWDFEGFESPCAAPLACAGAPWEWSAASESACGWPDPLAYRRCDIAVVDLVPGVSTARIESAVTPLPEAVLVRAYGIGNAPCDEPGFPELFEGLAARGVPIVVCSQCAQASVALGRYEAGTAFPPDGSVGARDMTFEAAYAKTAFLLSQGLRGRDLMAWMGRSIAGELSA</sequence>
<dbReference type="InterPro" id="IPR040919">
    <property type="entry name" value="Asparaginase_C"/>
</dbReference>
<dbReference type="InterPro" id="IPR027474">
    <property type="entry name" value="L-asparaginase_N"/>
</dbReference>
<dbReference type="InterPro" id="IPR027473">
    <property type="entry name" value="L-asparaginase_C"/>
</dbReference>
<dbReference type="Pfam" id="PF17763">
    <property type="entry name" value="Asparaginase_C"/>
    <property type="match status" value="1"/>
</dbReference>
<dbReference type="PROSITE" id="PS51732">
    <property type="entry name" value="ASN_GLN_ASE_3"/>
    <property type="match status" value="1"/>
</dbReference>
<accession>A0A0A8B408</accession>
<dbReference type="InterPro" id="IPR027475">
    <property type="entry name" value="Asparaginase/glutaminase_AS2"/>
</dbReference>
<dbReference type="SMART" id="SM00870">
    <property type="entry name" value="Asparaginase"/>
    <property type="match status" value="1"/>
</dbReference>
<dbReference type="Proteomes" id="UP000031121">
    <property type="component" value="Chromosome"/>
</dbReference>
<dbReference type="SUPFAM" id="SSF53774">
    <property type="entry name" value="Glutaminase/Asparaginase"/>
    <property type="match status" value="1"/>
</dbReference>
<dbReference type="KEGG" id="cbac:JI75_04970"/>
<dbReference type="Gene3D" id="3.40.50.40">
    <property type="match status" value="1"/>
</dbReference>
<dbReference type="InterPro" id="IPR041725">
    <property type="entry name" value="L-asparaginase_I"/>
</dbReference>
<feature type="binding site" evidence="2">
    <location>
        <position position="56"/>
    </location>
    <ligand>
        <name>substrate</name>
    </ligand>
</feature>
<dbReference type="PROSITE" id="PS00917">
    <property type="entry name" value="ASN_GLN_ASE_2"/>
    <property type="match status" value="1"/>
</dbReference>
<dbReference type="EMBL" id="CP009302">
    <property type="protein sequence ID" value="AJC12115.1"/>
    <property type="molecule type" value="Genomic_DNA"/>
</dbReference>
<dbReference type="PIRSF" id="PIRSF001220">
    <property type="entry name" value="L-ASNase_gatD"/>
    <property type="match status" value="1"/>
</dbReference>
<dbReference type="CDD" id="cd08963">
    <property type="entry name" value="L-asparaginase_I"/>
    <property type="match status" value="1"/>
</dbReference>
<name>A0A0A8B408_9ACTN</name>
<dbReference type="HOGENOM" id="CLU_019134_2_3_11"/>
<evidence type="ECO:0000313" key="7">
    <source>
        <dbReference type="Proteomes" id="UP000031121"/>
    </source>
</evidence>